<feature type="chain" id="PRO_5020629665" evidence="1">
    <location>
        <begin position="21"/>
        <end position="658"/>
    </location>
</feature>
<accession>A0A4V6PSG0</accession>
<dbReference type="OrthoDB" id="98874at2"/>
<evidence type="ECO:0000313" key="4">
    <source>
        <dbReference type="EMBL" id="TDO24128.1"/>
    </source>
</evidence>
<dbReference type="InterPro" id="IPR038765">
    <property type="entry name" value="Papain-like_cys_pep_sf"/>
</dbReference>
<dbReference type="InterPro" id="IPR024618">
    <property type="entry name" value="DUF3857"/>
</dbReference>
<dbReference type="AlphaFoldDB" id="A0A4V6PSG0"/>
<gene>
    <name evidence="4" type="ORF">CLV32_0415</name>
</gene>
<evidence type="ECO:0000259" key="3">
    <source>
        <dbReference type="Pfam" id="PF12969"/>
    </source>
</evidence>
<organism evidence="4 5">
    <name type="scientific">Pedobacter duraquae</name>
    <dbReference type="NCBI Taxonomy" id="425511"/>
    <lineage>
        <taxon>Bacteria</taxon>
        <taxon>Pseudomonadati</taxon>
        <taxon>Bacteroidota</taxon>
        <taxon>Sphingobacteriia</taxon>
        <taxon>Sphingobacteriales</taxon>
        <taxon>Sphingobacteriaceae</taxon>
        <taxon>Pedobacter</taxon>
    </lineage>
</organism>
<proteinExistence type="predicted"/>
<dbReference type="Gene3D" id="2.60.120.1130">
    <property type="match status" value="1"/>
</dbReference>
<evidence type="ECO:0000256" key="1">
    <source>
        <dbReference type="SAM" id="SignalP"/>
    </source>
</evidence>
<comment type="caution">
    <text evidence="4">The sequence shown here is derived from an EMBL/GenBank/DDBJ whole genome shotgun (WGS) entry which is preliminary data.</text>
</comment>
<sequence length="658" mass="74559">MKTTFTLLFLFFFCSGSIYAQNFEYGKFTKEELDMKIYANDSTADAVVLREFGSANIDLDNYTNESYVNFVYHTRIKILTKNGFNAANFVIERYIYDKKQDEISEIVATTYNYTDGYPKPTILPITQVFTEQKTRYLNLTKFTLPNLRPGSIIEISYRLRVNNIFNFKSWQFQDNIPKITSTYISSLPAIYNYNISLRGAQKLTSQKTELVRDCISIAGNKCDCSRSIYTMDNIPAFKEEDYMTAASNFKSAISFELQDVRHFSGGTTNYTKNWRDVDNELTSSREFGSQMKRTDLFTAQLPVILQNATDPLSKAKAVYAYIKKQIKWNHYLGKYSEFQIKKALETHSGNVGDINLALIAALSAAGIETEAVILSTRANGLVNSLYPVITDFDYVIAKVNIGDKSYLLDATEPLLPFGLLPLRCINGKGRVVNLKKPSYWFDLLASEKELTRSNLVASLSPDGKITGTLTTYSKGYAALERRQKIAAAGSADNYVQSLAERLTNIKVGNYKIDNIDSLDEYLIETYEVTMNSFDKPGLDKFFYNPYFLDRTTKNPFNLNERNYPVDLGAGVDRRVSITLTLPADYVFAEVPKNSAVGLPGNGGRYQTSATIDKNELTFSSLFTLNKPVYQPDEYLFLKALYSQVIQQQKTDLVLQKVK</sequence>
<feature type="domain" description="DUF3857" evidence="3">
    <location>
        <begin position="70"/>
        <end position="207"/>
    </location>
</feature>
<dbReference type="Proteomes" id="UP000295499">
    <property type="component" value="Unassembled WGS sequence"/>
</dbReference>
<name>A0A4V6PSG0_9SPHI</name>
<dbReference type="Pfam" id="PF12969">
    <property type="entry name" value="DUF3857"/>
    <property type="match status" value="1"/>
</dbReference>
<dbReference type="Gene3D" id="3.10.620.30">
    <property type="match status" value="1"/>
</dbReference>
<dbReference type="EMBL" id="SNWM01000001">
    <property type="protein sequence ID" value="TDO24128.1"/>
    <property type="molecule type" value="Genomic_DNA"/>
</dbReference>
<dbReference type="RefSeq" id="WP_133551850.1">
    <property type="nucleotide sequence ID" value="NZ_SNWM01000001.1"/>
</dbReference>
<evidence type="ECO:0000259" key="2">
    <source>
        <dbReference type="Pfam" id="PF01841"/>
    </source>
</evidence>
<feature type="domain" description="Transglutaminase-like" evidence="2">
    <location>
        <begin position="305"/>
        <end position="377"/>
    </location>
</feature>
<dbReference type="Gene3D" id="2.60.40.3140">
    <property type="match status" value="1"/>
</dbReference>
<dbReference type="InterPro" id="IPR002931">
    <property type="entry name" value="Transglutaminase-like"/>
</dbReference>
<reference evidence="4 5" key="1">
    <citation type="submission" date="2019-03" db="EMBL/GenBank/DDBJ databases">
        <title>Genomic Encyclopedia of Archaeal and Bacterial Type Strains, Phase II (KMG-II): from individual species to whole genera.</title>
        <authorList>
            <person name="Goeker M."/>
        </authorList>
    </citation>
    <scope>NUCLEOTIDE SEQUENCE [LARGE SCALE GENOMIC DNA]</scope>
    <source>
        <strain evidence="4 5">DSM 19034</strain>
    </source>
</reference>
<keyword evidence="5" id="KW-1185">Reference proteome</keyword>
<feature type="signal peptide" evidence="1">
    <location>
        <begin position="1"/>
        <end position="20"/>
    </location>
</feature>
<evidence type="ECO:0000313" key="5">
    <source>
        <dbReference type="Proteomes" id="UP000295499"/>
    </source>
</evidence>
<dbReference type="Pfam" id="PF01841">
    <property type="entry name" value="Transglut_core"/>
    <property type="match status" value="1"/>
</dbReference>
<keyword evidence="1" id="KW-0732">Signal</keyword>
<dbReference type="SUPFAM" id="SSF54001">
    <property type="entry name" value="Cysteine proteinases"/>
    <property type="match status" value="1"/>
</dbReference>
<protein>
    <submittedName>
        <fullName evidence="4">Transglutaminase superfamily protein</fullName>
    </submittedName>
</protein>